<evidence type="ECO:0000313" key="4">
    <source>
        <dbReference type="EMBL" id="PXY20076.1"/>
    </source>
</evidence>
<protein>
    <submittedName>
        <fullName evidence="4">Peroxidase</fullName>
    </submittedName>
</protein>
<proteinExistence type="predicted"/>
<evidence type="ECO:0000256" key="2">
    <source>
        <dbReference type="ARBA" id="ARBA00022525"/>
    </source>
</evidence>
<name>A0A318LAY2_9PSEU</name>
<evidence type="ECO:0000313" key="5">
    <source>
        <dbReference type="Proteomes" id="UP000247892"/>
    </source>
</evidence>
<dbReference type="Pfam" id="PF03098">
    <property type="entry name" value="An_peroxidase"/>
    <property type="match status" value="1"/>
</dbReference>
<dbReference type="InterPro" id="IPR010255">
    <property type="entry name" value="Haem_peroxidase_sf"/>
</dbReference>
<dbReference type="Gene3D" id="1.10.640.10">
    <property type="entry name" value="Haem peroxidase domain superfamily, animal type"/>
    <property type="match status" value="1"/>
</dbReference>
<dbReference type="PANTHER" id="PTHR11475">
    <property type="entry name" value="OXIDASE/PEROXIDASE"/>
    <property type="match status" value="1"/>
</dbReference>
<accession>A0A318LAY2</accession>
<gene>
    <name evidence="4" type="ORF">BA062_34125</name>
</gene>
<keyword evidence="3" id="KW-0325">Glycoprotein</keyword>
<dbReference type="AlphaFoldDB" id="A0A318LAY2"/>
<dbReference type="PROSITE" id="PS50292">
    <property type="entry name" value="PEROXIDASE_3"/>
    <property type="match status" value="1"/>
</dbReference>
<keyword evidence="4" id="KW-0560">Oxidoreductase</keyword>
<dbReference type="GO" id="GO:0006979">
    <property type="term" value="P:response to oxidative stress"/>
    <property type="evidence" value="ECO:0007669"/>
    <property type="project" value="InterPro"/>
</dbReference>
<comment type="caution">
    <text evidence="4">The sequence shown here is derived from an EMBL/GenBank/DDBJ whole genome shotgun (WGS) entry which is preliminary data.</text>
</comment>
<keyword evidence="2" id="KW-0964">Secreted</keyword>
<organism evidence="4 5">
    <name type="scientific">Prauserella flavalba</name>
    <dbReference type="NCBI Taxonomy" id="1477506"/>
    <lineage>
        <taxon>Bacteria</taxon>
        <taxon>Bacillati</taxon>
        <taxon>Actinomycetota</taxon>
        <taxon>Actinomycetes</taxon>
        <taxon>Pseudonocardiales</taxon>
        <taxon>Pseudonocardiaceae</taxon>
        <taxon>Prauserella</taxon>
    </lineage>
</organism>
<sequence>MGFGRRSARGHGYEVRGLSHLPISRLHEGRFGRMFRLPPFVPTDERIAEIAALMKENVTGAAAELDNPEIPAGYTYLGQFIDHDLTFDPVSQLDRQNDPDALTNFRSPRFDLDCLYGRGPADDPFLYDKESGAEKVLIGRHDDEDDLPRNVQDTALIGDPRNDENIFVSQLHLTMLKFHNKVVDRVQGEPALRRGSETTFETAQRLVRWHYQWLVVHDFLKRVVGERMLRDVLDESRPYTRVDRRFYHWQREPFIPVEFSVAAYRFGHSMIRGGYKLNTLVGPLPTFLPGSVTINPLGHFGGFRVLPPFWTIEWPRFFGIKGPGSESLQQSRLIDAKLADPLADLPVEIAHDPASLIERNLRRGARLLLPSGQDVARHVGADVLSSADLGLPAGSPAPLWYYVLKEAEIQAQGRHLGEVGGRIVAEVFLGLLQADPSSYLRNEPGWKPILPSAAEGEFTMPDLIALSGHGLDRIGPPGR</sequence>
<dbReference type="InterPro" id="IPR019791">
    <property type="entry name" value="Haem_peroxidase_animal"/>
</dbReference>
<evidence type="ECO:0000256" key="1">
    <source>
        <dbReference type="ARBA" id="ARBA00004613"/>
    </source>
</evidence>
<comment type="subcellular location">
    <subcellularLocation>
        <location evidence="1">Secreted</location>
    </subcellularLocation>
</comment>
<dbReference type="PANTHER" id="PTHR11475:SF4">
    <property type="entry name" value="CHORION PEROXIDASE"/>
    <property type="match status" value="1"/>
</dbReference>
<dbReference type="SUPFAM" id="SSF48113">
    <property type="entry name" value="Heme-dependent peroxidases"/>
    <property type="match status" value="1"/>
</dbReference>
<dbReference type="InterPro" id="IPR037120">
    <property type="entry name" value="Haem_peroxidase_sf_animal"/>
</dbReference>
<dbReference type="GO" id="GO:0020037">
    <property type="term" value="F:heme binding"/>
    <property type="evidence" value="ECO:0007669"/>
    <property type="project" value="InterPro"/>
</dbReference>
<dbReference type="GO" id="GO:0005576">
    <property type="term" value="C:extracellular region"/>
    <property type="evidence" value="ECO:0007669"/>
    <property type="project" value="UniProtKB-SubCell"/>
</dbReference>
<keyword evidence="5" id="KW-1185">Reference proteome</keyword>
<dbReference type="EMBL" id="MASU01000018">
    <property type="protein sequence ID" value="PXY20076.1"/>
    <property type="molecule type" value="Genomic_DNA"/>
</dbReference>
<dbReference type="CDD" id="cd09819">
    <property type="entry name" value="An_peroxidase_bacterial_1"/>
    <property type="match status" value="1"/>
</dbReference>
<reference evidence="4 5" key="1">
    <citation type="submission" date="2016-07" db="EMBL/GenBank/DDBJ databases">
        <title>Draft genome sequence of Prauserella sp. YIM 121212, isolated from alkaline soil.</title>
        <authorList>
            <person name="Ruckert C."/>
            <person name="Albersmeier A."/>
            <person name="Jiang C.-L."/>
            <person name="Jiang Y."/>
            <person name="Kalinowski J."/>
            <person name="Schneider O."/>
            <person name="Winkler A."/>
            <person name="Zotchev S.B."/>
        </authorList>
    </citation>
    <scope>NUCLEOTIDE SEQUENCE [LARGE SCALE GENOMIC DNA]</scope>
    <source>
        <strain evidence="4 5">YIM 121212</strain>
    </source>
</reference>
<dbReference type="GO" id="GO:0004601">
    <property type="term" value="F:peroxidase activity"/>
    <property type="evidence" value="ECO:0007669"/>
    <property type="project" value="UniProtKB-KW"/>
</dbReference>
<evidence type="ECO:0000256" key="3">
    <source>
        <dbReference type="ARBA" id="ARBA00023180"/>
    </source>
</evidence>
<dbReference type="Proteomes" id="UP000247892">
    <property type="component" value="Unassembled WGS sequence"/>
</dbReference>
<keyword evidence="4" id="KW-0575">Peroxidase</keyword>
<dbReference type="PRINTS" id="PR00457">
    <property type="entry name" value="ANPEROXIDASE"/>
</dbReference>